<dbReference type="InterPro" id="IPR020930">
    <property type="entry name" value="Ribosomal_uL5_bac-type"/>
</dbReference>
<dbReference type="InterPro" id="IPR020057">
    <property type="entry name" value="Ribosomal_bL25_b-dom"/>
</dbReference>
<proteinExistence type="inferred from homology"/>
<evidence type="ECO:0000256" key="3">
    <source>
        <dbReference type="ARBA" id="ARBA00022980"/>
    </source>
</evidence>
<comment type="function">
    <text evidence="5">This is one of the proteins that binds to the 5S RNA in the ribosome where it forms part of the central protuberance.</text>
</comment>
<evidence type="ECO:0000256" key="4">
    <source>
        <dbReference type="ARBA" id="ARBA00023274"/>
    </source>
</evidence>
<dbReference type="CDD" id="cd00495">
    <property type="entry name" value="Ribosomal_L25_TL5_CTC"/>
    <property type="match status" value="1"/>
</dbReference>
<name>A0A4Q2EIT9_9ACTN</name>
<evidence type="ECO:0000256" key="1">
    <source>
        <dbReference type="ARBA" id="ARBA00022730"/>
    </source>
</evidence>
<keyword evidence="3 5" id="KW-0689">Ribosomal protein</keyword>
<dbReference type="RefSeq" id="WP_129457951.1">
    <property type="nucleotide sequence ID" value="NZ_PPCV01000002.1"/>
</dbReference>
<dbReference type="HAMAP" id="MF_01334">
    <property type="entry name" value="Ribosomal_bL25_CTC"/>
    <property type="match status" value="1"/>
</dbReference>
<accession>A0A4Q2EIT9</accession>
<dbReference type="NCBIfam" id="TIGR00731">
    <property type="entry name" value="bL25_bact_ctc"/>
    <property type="match status" value="1"/>
</dbReference>
<comment type="subunit">
    <text evidence="5">Part of the 50S ribosomal subunit; part of the 5S rRNA/L5/L18/L25 subcomplex. Contacts the 5S rRNA. Binds to the 5S rRNA independently of L5 and L18.</text>
</comment>
<dbReference type="AlphaFoldDB" id="A0A4Q2EIT9"/>
<dbReference type="Gene3D" id="2.40.240.10">
    <property type="entry name" value="Ribosomal Protein L25, Chain P"/>
    <property type="match status" value="1"/>
</dbReference>
<dbReference type="SUPFAM" id="SSF50715">
    <property type="entry name" value="Ribosomal protein L25-like"/>
    <property type="match status" value="1"/>
</dbReference>
<dbReference type="PANTHER" id="PTHR33284">
    <property type="entry name" value="RIBOSOMAL PROTEIN L25/GLN-TRNA SYNTHETASE, ANTI-CODON-BINDING DOMAIN-CONTAINING PROTEIN"/>
    <property type="match status" value="1"/>
</dbReference>
<feature type="domain" description="Large ribosomal subunit protein bL25 beta" evidence="7">
    <location>
        <begin position="100"/>
        <end position="178"/>
    </location>
</feature>
<dbReference type="Gene3D" id="2.170.120.20">
    <property type="entry name" value="Ribosomal protein L25, beta domain"/>
    <property type="match status" value="1"/>
</dbReference>
<protein>
    <recommendedName>
        <fullName evidence="5">Large ribosomal subunit protein bL25</fullName>
    </recommendedName>
    <alternativeName>
        <fullName evidence="5">General stress protein CTC</fullName>
    </alternativeName>
</protein>
<dbReference type="InterPro" id="IPR011035">
    <property type="entry name" value="Ribosomal_bL25/Gln-tRNA_synth"/>
</dbReference>
<dbReference type="InterPro" id="IPR037121">
    <property type="entry name" value="Ribosomal_bL25_C"/>
</dbReference>
<keyword evidence="4 5" id="KW-0687">Ribonucleoprotein</keyword>
<dbReference type="NCBIfam" id="NF004131">
    <property type="entry name" value="PRK05618.2-1"/>
    <property type="match status" value="1"/>
</dbReference>
<dbReference type="InterPro" id="IPR020056">
    <property type="entry name" value="Rbsml_bL25/Gln-tRNA_synth_N"/>
</dbReference>
<evidence type="ECO:0000313" key="8">
    <source>
        <dbReference type="EMBL" id="RXW33053.1"/>
    </source>
</evidence>
<dbReference type="GO" id="GO:0008097">
    <property type="term" value="F:5S rRNA binding"/>
    <property type="evidence" value="ECO:0007669"/>
    <property type="project" value="InterPro"/>
</dbReference>
<reference evidence="8 9" key="1">
    <citation type="submission" date="2018-01" db="EMBL/GenBank/DDBJ databases">
        <title>Lactibacter flavus gen. nov., sp. nov., a novel bacterium of the family Propionibacteriaceae isolated from raw milk and dairy products.</title>
        <authorList>
            <person name="Wenning M."/>
            <person name="Breitenwieser F."/>
            <person name="Huptas C."/>
            <person name="von Neubeck M."/>
            <person name="Busse H.-J."/>
            <person name="Scherer S."/>
        </authorList>
    </citation>
    <scope>NUCLEOTIDE SEQUENCE [LARGE SCALE GENOMIC DNA]</scope>
    <source>
        <strain evidence="8 9">VG341</strain>
    </source>
</reference>
<gene>
    <name evidence="5" type="primary">rplY</name>
    <name evidence="5" type="synonym">ctc</name>
    <name evidence="8" type="ORF">C1706_04130</name>
</gene>
<keyword evidence="1 5" id="KW-0699">rRNA-binding</keyword>
<evidence type="ECO:0000259" key="7">
    <source>
        <dbReference type="Pfam" id="PF14693"/>
    </source>
</evidence>
<dbReference type="PANTHER" id="PTHR33284:SF1">
    <property type="entry name" value="RIBOSOMAL PROTEIN L25_GLN-TRNA SYNTHETASE, ANTI-CODON-BINDING DOMAIN-CONTAINING PROTEIN"/>
    <property type="match status" value="1"/>
</dbReference>
<dbReference type="InterPro" id="IPR029751">
    <property type="entry name" value="Ribosomal_L25_dom"/>
</dbReference>
<dbReference type="GO" id="GO:0022625">
    <property type="term" value="C:cytosolic large ribosomal subunit"/>
    <property type="evidence" value="ECO:0007669"/>
    <property type="project" value="TreeGrafter"/>
</dbReference>
<dbReference type="Pfam" id="PF01386">
    <property type="entry name" value="Ribosomal_L25p"/>
    <property type="match status" value="1"/>
</dbReference>
<dbReference type="Proteomes" id="UP000290624">
    <property type="component" value="Unassembled WGS sequence"/>
</dbReference>
<keyword evidence="2 5" id="KW-0694">RNA-binding</keyword>
<evidence type="ECO:0000256" key="5">
    <source>
        <dbReference type="HAMAP-Rule" id="MF_01334"/>
    </source>
</evidence>
<comment type="caution">
    <text evidence="8">The sequence shown here is derived from an EMBL/GenBank/DDBJ whole genome shotgun (WGS) entry which is preliminary data.</text>
</comment>
<evidence type="ECO:0000256" key="2">
    <source>
        <dbReference type="ARBA" id="ARBA00022884"/>
    </source>
</evidence>
<feature type="domain" description="Large ribosomal subunit protein bL25 L25" evidence="6">
    <location>
        <begin position="7"/>
        <end position="92"/>
    </location>
</feature>
<dbReference type="GO" id="GO:0006412">
    <property type="term" value="P:translation"/>
    <property type="evidence" value="ECO:0007669"/>
    <property type="project" value="UniProtKB-UniRule"/>
</dbReference>
<sequence length="210" mass="22144">MSDELKLVAESRNEFGKGAARRIRRANKVPAVIYGHGGDPIHITLPGHETLLALRTANALLTLVIDGAEPELALPKQVQRDPITGFLEHVDLVIVKKGEKVSVEVPLLITGTIKEDRILVQDQQAITLEVEATNIPAHVEIDGGALQVGDQITAADLKLPAGAVFAGDPEELILSIAPAPTTEELDAELDAAVAKAGDEPAEAASEEAAE</sequence>
<dbReference type="Pfam" id="PF14693">
    <property type="entry name" value="Ribosomal_TL5_C"/>
    <property type="match status" value="1"/>
</dbReference>
<dbReference type="OrthoDB" id="5242980at2"/>
<comment type="similarity">
    <text evidence="5">Belongs to the bacterial ribosomal protein bL25 family. CTC subfamily.</text>
</comment>
<keyword evidence="9" id="KW-1185">Reference proteome</keyword>
<dbReference type="EMBL" id="PPCV01000002">
    <property type="protein sequence ID" value="RXW33053.1"/>
    <property type="molecule type" value="Genomic_DNA"/>
</dbReference>
<evidence type="ECO:0000259" key="6">
    <source>
        <dbReference type="Pfam" id="PF01386"/>
    </source>
</evidence>
<evidence type="ECO:0000313" key="9">
    <source>
        <dbReference type="Proteomes" id="UP000290624"/>
    </source>
</evidence>
<organism evidence="8 9">
    <name type="scientific">Propioniciclava flava</name>
    <dbReference type="NCBI Taxonomy" id="2072026"/>
    <lineage>
        <taxon>Bacteria</taxon>
        <taxon>Bacillati</taxon>
        <taxon>Actinomycetota</taxon>
        <taxon>Actinomycetes</taxon>
        <taxon>Propionibacteriales</taxon>
        <taxon>Propionibacteriaceae</taxon>
        <taxon>Propioniciclava</taxon>
    </lineage>
</organism>
<dbReference type="InterPro" id="IPR001021">
    <property type="entry name" value="Ribosomal_bL25_long"/>
</dbReference>
<dbReference type="GO" id="GO:0003735">
    <property type="term" value="F:structural constituent of ribosome"/>
    <property type="evidence" value="ECO:0007669"/>
    <property type="project" value="InterPro"/>
</dbReference>